<proteinExistence type="predicted"/>
<reference evidence="2" key="1">
    <citation type="submission" date="2023-11" db="UniProtKB">
        <authorList>
            <consortium name="WormBaseParasite"/>
        </authorList>
    </citation>
    <scope>IDENTIFICATION</scope>
</reference>
<dbReference type="AlphaFoldDB" id="A0AA85ASU8"/>
<organism evidence="1 2">
    <name type="scientific">Schistosoma mattheei</name>
    <dbReference type="NCBI Taxonomy" id="31246"/>
    <lineage>
        <taxon>Eukaryota</taxon>
        <taxon>Metazoa</taxon>
        <taxon>Spiralia</taxon>
        <taxon>Lophotrochozoa</taxon>
        <taxon>Platyhelminthes</taxon>
        <taxon>Trematoda</taxon>
        <taxon>Digenea</taxon>
        <taxon>Strigeidida</taxon>
        <taxon>Schistosomatoidea</taxon>
        <taxon>Schistosomatidae</taxon>
        <taxon>Schistosoma</taxon>
    </lineage>
</organism>
<protein>
    <submittedName>
        <fullName evidence="2">Uncharacterized protein</fullName>
    </submittedName>
</protein>
<dbReference type="WBParaSite" id="SMTH1_104850.1">
    <property type="protein sequence ID" value="SMTH1_104850.1"/>
    <property type="gene ID" value="SMTH1_104850"/>
</dbReference>
<accession>A0AA85ASU8</accession>
<evidence type="ECO:0000313" key="1">
    <source>
        <dbReference type="Proteomes" id="UP000050791"/>
    </source>
</evidence>
<evidence type="ECO:0000313" key="2">
    <source>
        <dbReference type="WBParaSite" id="SMTH1_104850.1"/>
    </source>
</evidence>
<dbReference type="Proteomes" id="UP000050791">
    <property type="component" value="Unassembled WGS sequence"/>
</dbReference>
<name>A0AA85ASU8_9TREM</name>
<sequence>MTLPIHPFEIGFPMVVPNNSYNDRLGACSNKVWLNDPQCNRKNLQQKIVNVYGTLPALVKNGVTCLECHLGLSYQGIRLTMLITSLTNSQINPCELMAGNLSAQMRNSLYFASLGAPTKWSYKSKTNCQLMNITLFGQIIKLEIRYLKPLFTMNKS</sequence>